<accession>A0A2S7XP17</accession>
<dbReference type="AlphaFoldDB" id="A0A2S7XP17"/>
<organism evidence="1 2">
    <name type="scientific">Chromatium okenii</name>
    <dbReference type="NCBI Taxonomy" id="61644"/>
    <lineage>
        <taxon>Bacteria</taxon>
        <taxon>Pseudomonadati</taxon>
        <taxon>Pseudomonadota</taxon>
        <taxon>Gammaproteobacteria</taxon>
        <taxon>Chromatiales</taxon>
        <taxon>Chromatiaceae</taxon>
        <taxon>Chromatium</taxon>
    </lineage>
</organism>
<keyword evidence="2" id="KW-1185">Reference proteome</keyword>
<reference evidence="1 2" key="1">
    <citation type="submission" date="2018-01" db="EMBL/GenBank/DDBJ databases">
        <title>The complete genome sequence of Chromatium okenii LaCa, a purple sulfur bacterium with a turbulent life.</title>
        <authorList>
            <person name="Luedin S.M."/>
            <person name="Liechti N."/>
            <person name="Storelli N."/>
            <person name="Danza F."/>
            <person name="Wittwer M."/>
            <person name="Pothier J.F."/>
            <person name="Tonolla M.A."/>
        </authorList>
    </citation>
    <scope>NUCLEOTIDE SEQUENCE [LARGE SCALE GENOMIC DNA]</scope>
    <source>
        <strain evidence="1 2">LaCa</strain>
    </source>
</reference>
<name>A0A2S7XP17_9GAMM</name>
<dbReference type="EMBL" id="PPGH01000037">
    <property type="protein sequence ID" value="PQJ95416.1"/>
    <property type="molecule type" value="Genomic_DNA"/>
</dbReference>
<comment type="caution">
    <text evidence="1">The sequence shown here is derived from an EMBL/GenBank/DDBJ whole genome shotgun (WGS) entry which is preliminary data.</text>
</comment>
<evidence type="ECO:0008006" key="3">
    <source>
        <dbReference type="Google" id="ProtNLM"/>
    </source>
</evidence>
<sequence>MVSEIEQLRSTIRSGQPPRIFRAGAGAGNVHRPNQQFYLLPILGLKKPIWKAVTRRCCSMSQPPRCKPENRTVAAFGAGRRKPASDYRTAVVFVIDTTISMGPYIARTRDAVGAFMTNERLANGRRVEFRVDCIPR</sequence>
<protein>
    <recommendedName>
        <fullName evidence="3">VWA domain-containing protein</fullName>
    </recommendedName>
</protein>
<gene>
    <name evidence="1" type="ORF">CXB77_14480</name>
</gene>
<dbReference type="Proteomes" id="UP000239936">
    <property type="component" value="Unassembled WGS sequence"/>
</dbReference>
<evidence type="ECO:0000313" key="2">
    <source>
        <dbReference type="Proteomes" id="UP000239936"/>
    </source>
</evidence>
<proteinExistence type="predicted"/>
<evidence type="ECO:0000313" key="1">
    <source>
        <dbReference type="EMBL" id="PQJ95416.1"/>
    </source>
</evidence>